<organism evidence="1 2">
    <name type="scientific">Pseudomonas kuykendallii</name>
    <dbReference type="NCBI Taxonomy" id="1007099"/>
    <lineage>
        <taxon>Bacteria</taxon>
        <taxon>Pseudomonadati</taxon>
        <taxon>Pseudomonadota</taxon>
        <taxon>Gammaproteobacteria</taxon>
        <taxon>Pseudomonadales</taxon>
        <taxon>Pseudomonadaceae</taxon>
        <taxon>Pseudomonas</taxon>
    </lineage>
</organism>
<name>A0A1H3BQS5_9PSED</name>
<evidence type="ECO:0000313" key="1">
    <source>
        <dbReference type="EMBL" id="SDX44135.1"/>
    </source>
</evidence>
<sequence>MFRGYHPIRHLGRSMSNGAFAAIATLRNGVALCLPATLSPSKFAFHAKDSTG</sequence>
<dbReference type="STRING" id="1007099.SAMN05216287_2931"/>
<dbReference type="AlphaFoldDB" id="A0A1H3BQS5"/>
<accession>A0A1H3BQS5</accession>
<gene>
    <name evidence="1" type="ORF">SAMN05216287_2931</name>
</gene>
<dbReference type="Proteomes" id="UP000243778">
    <property type="component" value="Unassembled WGS sequence"/>
</dbReference>
<evidence type="ECO:0000313" key="2">
    <source>
        <dbReference type="Proteomes" id="UP000243778"/>
    </source>
</evidence>
<reference evidence="2" key="1">
    <citation type="submission" date="2016-10" db="EMBL/GenBank/DDBJ databases">
        <authorList>
            <person name="Varghese N."/>
            <person name="Submissions S."/>
        </authorList>
    </citation>
    <scope>NUCLEOTIDE SEQUENCE [LARGE SCALE GENOMIC DNA]</scope>
    <source>
        <strain evidence="2">NRRL B-59562</strain>
    </source>
</reference>
<keyword evidence="2" id="KW-1185">Reference proteome</keyword>
<proteinExistence type="predicted"/>
<protein>
    <submittedName>
        <fullName evidence="1">Uncharacterized protein</fullName>
    </submittedName>
</protein>
<dbReference type="EMBL" id="FNNU01000004">
    <property type="protein sequence ID" value="SDX44135.1"/>
    <property type="molecule type" value="Genomic_DNA"/>
</dbReference>